<gene>
    <name evidence="2" type="ORF">SAMN05192584_104218</name>
</gene>
<keyword evidence="3" id="KW-1185">Reference proteome</keyword>
<dbReference type="Pfam" id="PF11338">
    <property type="entry name" value="DUF3140"/>
    <property type="match status" value="1"/>
</dbReference>
<reference evidence="3" key="1">
    <citation type="submission" date="2016-10" db="EMBL/GenBank/DDBJ databases">
        <authorList>
            <person name="Varghese N."/>
            <person name="Submissions S."/>
        </authorList>
    </citation>
    <scope>NUCLEOTIDE SEQUENCE [LARGE SCALE GENOMIC DNA]</scope>
    <source>
        <strain evidence="3">PL19</strain>
    </source>
</reference>
<evidence type="ECO:0000313" key="3">
    <source>
        <dbReference type="Proteomes" id="UP000198928"/>
    </source>
</evidence>
<evidence type="ECO:0000256" key="1">
    <source>
        <dbReference type="SAM" id="MobiDB-lite"/>
    </source>
</evidence>
<evidence type="ECO:0008006" key="4">
    <source>
        <dbReference type="Google" id="ProtNLM"/>
    </source>
</evidence>
<organism evidence="2 3">
    <name type="scientific">Streptomyces pini</name>
    <dbReference type="NCBI Taxonomy" id="1520580"/>
    <lineage>
        <taxon>Bacteria</taxon>
        <taxon>Bacillati</taxon>
        <taxon>Actinomycetota</taxon>
        <taxon>Actinomycetes</taxon>
        <taxon>Kitasatosporales</taxon>
        <taxon>Streptomycetaceae</taxon>
        <taxon>Streptomyces</taxon>
    </lineage>
</organism>
<feature type="region of interest" description="Disordered" evidence="1">
    <location>
        <begin position="31"/>
        <end position="55"/>
    </location>
</feature>
<dbReference type="AlphaFoldDB" id="A0A1I3XKQ1"/>
<dbReference type="OrthoDB" id="513524at2"/>
<protein>
    <recommendedName>
        <fullName evidence="4">DNA-binding protein</fullName>
    </recommendedName>
</protein>
<dbReference type="RefSeq" id="WP_093848743.1">
    <property type="nucleotide sequence ID" value="NZ_FOSG01000004.1"/>
</dbReference>
<dbReference type="Proteomes" id="UP000198928">
    <property type="component" value="Unassembled WGS sequence"/>
</dbReference>
<dbReference type="PANTHER" id="PTHR40630">
    <property type="entry name" value="POSSIBLE DNA-BINDING PROTEIN"/>
    <property type="match status" value="1"/>
</dbReference>
<dbReference type="InterPro" id="IPR021487">
    <property type="entry name" value="DUF3140"/>
</dbReference>
<name>A0A1I3XKQ1_9ACTN</name>
<evidence type="ECO:0000313" key="2">
    <source>
        <dbReference type="EMBL" id="SFK20050.1"/>
    </source>
</evidence>
<sequence>MTEHREDRDGTVAEFGKLVNLTPGQLQDWLERDESKAAGQHRGGGESTGHASGRRIVELLRTSKSDLGEDDVAHMRKVNGYIKRHLAQRPSGDVTDTTWRHSLMNWGHDPLKDG</sequence>
<dbReference type="EMBL" id="FOSG01000004">
    <property type="protein sequence ID" value="SFK20050.1"/>
    <property type="molecule type" value="Genomic_DNA"/>
</dbReference>
<dbReference type="PANTHER" id="PTHR40630:SF1">
    <property type="entry name" value="DNA-BINDING PROTEIN"/>
    <property type="match status" value="1"/>
</dbReference>
<accession>A0A1I3XKQ1</accession>
<proteinExistence type="predicted"/>